<name>A0A0A0ID01_CLOBO</name>
<dbReference type="Pfam" id="PF05402">
    <property type="entry name" value="PqqD"/>
    <property type="match status" value="1"/>
</dbReference>
<sequence length="118" mass="14303">MKQRNFNNLLEFVPFKNLSCISERQEENNNITLVIERKSRMDKIFLRIFKKAHKELYVHLDEIGSFIWKNIDGQKTVLNLCDIFMKNYNVDKQEAINRTVYFIKILKNNKFIKFIIKK</sequence>
<evidence type="ECO:0008006" key="3">
    <source>
        <dbReference type="Google" id="ProtNLM"/>
    </source>
</evidence>
<dbReference type="InterPro" id="IPR008792">
    <property type="entry name" value="PQQD"/>
</dbReference>
<gene>
    <name evidence="1" type="ORF">Z955_07910</name>
</gene>
<dbReference type="Proteomes" id="UP000030014">
    <property type="component" value="Unassembled WGS sequence"/>
</dbReference>
<dbReference type="EMBL" id="JDRY01000036">
    <property type="protein sequence ID" value="KGM99324.1"/>
    <property type="molecule type" value="Genomic_DNA"/>
</dbReference>
<proteinExistence type="predicted"/>
<comment type="caution">
    <text evidence="1">The sequence shown here is derived from an EMBL/GenBank/DDBJ whole genome shotgun (WGS) entry which is preliminary data.</text>
</comment>
<reference evidence="1 2" key="1">
    <citation type="submission" date="2014-01" db="EMBL/GenBank/DDBJ databases">
        <title>Plasmidome dynamics in the species complex Clostridium novyi sensu lato converts strains of independent lineages into distinctly different pathogens.</title>
        <authorList>
            <person name="Skarin H."/>
            <person name="Segerman B."/>
        </authorList>
    </citation>
    <scope>NUCLEOTIDE SEQUENCE [LARGE SCALE GENOMIC DNA]</scope>
    <source>
        <strain evidence="1 2">DC5</strain>
    </source>
</reference>
<protein>
    <recommendedName>
        <fullName evidence="3">PqqD family protein</fullName>
    </recommendedName>
</protein>
<accession>A0A0A0ID01</accession>
<dbReference type="InterPro" id="IPR041881">
    <property type="entry name" value="PqqD_sf"/>
</dbReference>
<evidence type="ECO:0000313" key="1">
    <source>
        <dbReference type="EMBL" id="KGM99324.1"/>
    </source>
</evidence>
<evidence type="ECO:0000313" key="2">
    <source>
        <dbReference type="Proteomes" id="UP000030014"/>
    </source>
</evidence>
<dbReference type="RefSeq" id="WP_039258491.1">
    <property type="nucleotide sequence ID" value="NZ_JDRY01000036.1"/>
</dbReference>
<organism evidence="1 2">
    <name type="scientific">Clostridium botulinum C/D str. DC5</name>
    <dbReference type="NCBI Taxonomy" id="1443128"/>
    <lineage>
        <taxon>Bacteria</taxon>
        <taxon>Bacillati</taxon>
        <taxon>Bacillota</taxon>
        <taxon>Clostridia</taxon>
        <taxon>Eubacteriales</taxon>
        <taxon>Clostridiaceae</taxon>
        <taxon>Clostridium</taxon>
    </lineage>
</organism>
<dbReference type="Gene3D" id="1.10.10.1150">
    <property type="entry name" value="Coenzyme PQQ synthesis protein D (PqqD)"/>
    <property type="match status" value="1"/>
</dbReference>
<dbReference type="AlphaFoldDB" id="A0A0A0ID01"/>